<accession>A0A9W9ENA6</accession>
<evidence type="ECO:0000256" key="1">
    <source>
        <dbReference type="SAM" id="SignalP"/>
    </source>
</evidence>
<dbReference type="EMBL" id="JAPMSZ010000011">
    <property type="protein sequence ID" value="KAJ5084865.1"/>
    <property type="molecule type" value="Genomic_DNA"/>
</dbReference>
<keyword evidence="1" id="KW-0732">Signal</keyword>
<dbReference type="AlphaFoldDB" id="A0A9W9ENA6"/>
<dbReference type="RefSeq" id="XP_056508262.1">
    <property type="nucleotide sequence ID" value="XM_056659969.1"/>
</dbReference>
<sequence length="65" mass="7553">MHILLTLLPALGLFAQLSVAAYTLRDDYGTTDSFFDKFNFFTSPRPSPVPRLSRMDRRNRYRVAQ</sequence>
<evidence type="ECO:0000313" key="3">
    <source>
        <dbReference type="Proteomes" id="UP001141434"/>
    </source>
</evidence>
<organism evidence="2 3">
    <name type="scientific">Penicillium alfredii</name>
    <dbReference type="NCBI Taxonomy" id="1506179"/>
    <lineage>
        <taxon>Eukaryota</taxon>
        <taxon>Fungi</taxon>
        <taxon>Dikarya</taxon>
        <taxon>Ascomycota</taxon>
        <taxon>Pezizomycotina</taxon>
        <taxon>Eurotiomycetes</taxon>
        <taxon>Eurotiomycetidae</taxon>
        <taxon>Eurotiales</taxon>
        <taxon>Aspergillaceae</taxon>
        <taxon>Penicillium</taxon>
    </lineage>
</organism>
<evidence type="ECO:0008006" key="4">
    <source>
        <dbReference type="Google" id="ProtNLM"/>
    </source>
</evidence>
<evidence type="ECO:0000313" key="2">
    <source>
        <dbReference type="EMBL" id="KAJ5084865.1"/>
    </source>
</evidence>
<comment type="caution">
    <text evidence="2">The sequence shown here is derived from an EMBL/GenBank/DDBJ whole genome shotgun (WGS) entry which is preliminary data.</text>
</comment>
<name>A0A9W9ENA6_9EURO</name>
<dbReference type="GeneID" id="81399138"/>
<gene>
    <name evidence="2" type="ORF">NUU61_009444</name>
</gene>
<reference evidence="2" key="1">
    <citation type="submission" date="2022-11" db="EMBL/GenBank/DDBJ databases">
        <authorList>
            <person name="Petersen C."/>
        </authorList>
    </citation>
    <scope>NUCLEOTIDE SEQUENCE</scope>
    <source>
        <strain evidence="2">IBT 34128</strain>
    </source>
</reference>
<protein>
    <recommendedName>
        <fullName evidence="4">Secreted protein</fullName>
    </recommendedName>
</protein>
<reference evidence="2" key="2">
    <citation type="journal article" date="2023" name="IMA Fungus">
        <title>Comparative genomic study of the Penicillium genus elucidates a diverse pangenome and 15 lateral gene transfer events.</title>
        <authorList>
            <person name="Petersen C."/>
            <person name="Sorensen T."/>
            <person name="Nielsen M.R."/>
            <person name="Sondergaard T.E."/>
            <person name="Sorensen J.L."/>
            <person name="Fitzpatrick D.A."/>
            <person name="Frisvad J.C."/>
            <person name="Nielsen K.L."/>
        </authorList>
    </citation>
    <scope>NUCLEOTIDE SEQUENCE</scope>
    <source>
        <strain evidence="2">IBT 34128</strain>
    </source>
</reference>
<proteinExistence type="predicted"/>
<feature type="chain" id="PRO_5040985220" description="Secreted protein" evidence="1">
    <location>
        <begin position="21"/>
        <end position="65"/>
    </location>
</feature>
<keyword evidence="3" id="KW-1185">Reference proteome</keyword>
<feature type="signal peptide" evidence="1">
    <location>
        <begin position="1"/>
        <end position="20"/>
    </location>
</feature>
<dbReference type="Proteomes" id="UP001141434">
    <property type="component" value="Unassembled WGS sequence"/>
</dbReference>